<protein>
    <recommendedName>
        <fullName evidence="1">Glyoxalase-like domain-containing protein</fullName>
    </recommendedName>
</protein>
<sequence length="395" mass="41685">MLSADALEALIFEVIEEERDPELTAKDIRHIAEQKLGLPRDALFPRNQEICRVVMKAESPVERLSPGETAAGRLALAIVAAALIAFSGLPTSLWSWAGLALQTYLGSYVAQAAFGLGYRWFVVNIRHLPLTPGDAGHDECNALLFPLSTEGRRVARRRCCGVDHLVYTCADLSDGADAIERLTGVRPAAGGSHPGVGTHNALLSLGDSAYLEVIAADPAQPTPAAPRPFSLDDERTHGRIIAFAVHPEAARGASIELLAATMQEEGRHPGRIGTMRRRTPSGELLRWRMTALSRAEGPRPWLIDWGGSAHPATTSPAGCSLVGLTCHGARASEMGALLRGRLGLLPLGASGGAVDFVDGGDEAGGYLVAELETPKGRVVVGAASSRAVGRRGATL</sequence>
<reference evidence="2" key="1">
    <citation type="submission" date="2021-01" db="EMBL/GenBank/DDBJ databases">
        <authorList>
            <person name="Corre E."/>
            <person name="Pelletier E."/>
            <person name="Niang G."/>
            <person name="Scheremetjew M."/>
            <person name="Finn R."/>
            <person name="Kale V."/>
            <person name="Holt S."/>
            <person name="Cochrane G."/>
            <person name="Meng A."/>
            <person name="Brown T."/>
            <person name="Cohen L."/>
        </authorList>
    </citation>
    <scope>NUCLEOTIDE SEQUENCE</scope>
    <source>
        <strain evidence="2">379</strain>
    </source>
</reference>
<name>A0A7S3S4A7_EMIHU</name>
<dbReference type="EMBL" id="HBIR01018345">
    <property type="protein sequence ID" value="CAE0543698.1"/>
    <property type="molecule type" value="Transcribed_RNA"/>
</dbReference>
<dbReference type="AlphaFoldDB" id="A0A7S3S4A7"/>
<proteinExistence type="predicted"/>
<gene>
    <name evidence="2" type="ORF">EHUX00137_LOCUS13811</name>
</gene>
<dbReference type="Gene3D" id="3.10.180.10">
    <property type="entry name" value="2,3-Dihydroxybiphenyl 1,2-Dioxygenase, domain 1"/>
    <property type="match status" value="1"/>
</dbReference>
<evidence type="ECO:0000313" key="2">
    <source>
        <dbReference type="EMBL" id="CAE0543698.1"/>
    </source>
</evidence>
<dbReference type="Pfam" id="PF13468">
    <property type="entry name" value="Glyoxalase_3"/>
    <property type="match status" value="1"/>
</dbReference>
<organism evidence="2">
    <name type="scientific">Emiliania huxleyi</name>
    <name type="common">Coccolithophore</name>
    <name type="synonym">Pontosphaera huxleyi</name>
    <dbReference type="NCBI Taxonomy" id="2903"/>
    <lineage>
        <taxon>Eukaryota</taxon>
        <taxon>Haptista</taxon>
        <taxon>Haptophyta</taxon>
        <taxon>Prymnesiophyceae</taxon>
        <taxon>Isochrysidales</taxon>
        <taxon>Noelaerhabdaceae</taxon>
        <taxon>Emiliania</taxon>
    </lineage>
</organism>
<feature type="domain" description="Glyoxalase-like" evidence="1">
    <location>
        <begin position="162"/>
        <end position="336"/>
    </location>
</feature>
<accession>A0A7S3S4A7</accession>
<dbReference type="InterPro" id="IPR029068">
    <property type="entry name" value="Glyas_Bleomycin-R_OHBP_Dase"/>
</dbReference>
<dbReference type="InterPro" id="IPR025870">
    <property type="entry name" value="Glyoxalase-like_dom"/>
</dbReference>
<evidence type="ECO:0000259" key="1">
    <source>
        <dbReference type="Pfam" id="PF13468"/>
    </source>
</evidence>